<gene>
    <name evidence="2" type="ORF">EDE15_1975</name>
</gene>
<evidence type="ECO:0000313" key="3">
    <source>
        <dbReference type="Proteomes" id="UP000269669"/>
    </source>
</evidence>
<evidence type="ECO:0000313" key="2">
    <source>
        <dbReference type="EMBL" id="RSL16459.1"/>
    </source>
</evidence>
<evidence type="ECO:0008006" key="4">
    <source>
        <dbReference type="Google" id="ProtNLM"/>
    </source>
</evidence>
<organism evidence="2 3">
    <name type="scientific">Edaphobacter aggregans</name>
    <dbReference type="NCBI Taxonomy" id="570835"/>
    <lineage>
        <taxon>Bacteria</taxon>
        <taxon>Pseudomonadati</taxon>
        <taxon>Acidobacteriota</taxon>
        <taxon>Terriglobia</taxon>
        <taxon>Terriglobales</taxon>
        <taxon>Acidobacteriaceae</taxon>
        <taxon>Edaphobacter</taxon>
    </lineage>
</organism>
<dbReference type="AlphaFoldDB" id="A0A3R9NY18"/>
<sequence>MQTLSRFTTVNCRVRRLVLALLLLSLLPVASLDAKAQKQESPAVHPAPAFDEAANAALVAMRQRAGELGIGGAAVVAYFEGDSIQSWSSKMLVVGRMKDDPSATSKGANLLAIAYSKAAEMADTLKDSGSQVRPPMTGEVGWTGGVILRGKTGYVIAAFSGGKSEDDVKVSQAGVEVLKSRL</sequence>
<protein>
    <recommendedName>
        <fullName evidence="4">Heme-binding protein</fullName>
    </recommendedName>
</protein>
<dbReference type="Proteomes" id="UP000269669">
    <property type="component" value="Unassembled WGS sequence"/>
</dbReference>
<feature type="signal peptide" evidence="1">
    <location>
        <begin position="1"/>
        <end position="36"/>
    </location>
</feature>
<keyword evidence="1" id="KW-0732">Signal</keyword>
<reference evidence="2 3" key="1">
    <citation type="submission" date="2018-12" db="EMBL/GenBank/DDBJ databases">
        <title>Sequencing of bacterial isolates from soil warming experiment in Harvard Forest, Massachusetts, USA.</title>
        <authorList>
            <person name="Deangelis K."/>
        </authorList>
    </citation>
    <scope>NUCLEOTIDE SEQUENCE [LARGE SCALE GENOMIC DNA]</scope>
    <source>
        <strain evidence="2 3">EB153</strain>
    </source>
</reference>
<comment type="caution">
    <text evidence="2">The sequence shown here is derived from an EMBL/GenBank/DDBJ whole genome shotgun (WGS) entry which is preliminary data.</text>
</comment>
<keyword evidence="3" id="KW-1185">Reference proteome</keyword>
<evidence type="ECO:0000256" key="1">
    <source>
        <dbReference type="SAM" id="SignalP"/>
    </source>
</evidence>
<accession>A0A3R9NY18</accession>
<dbReference type="EMBL" id="RSDW01000001">
    <property type="protein sequence ID" value="RSL16459.1"/>
    <property type="molecule type" value="Genomic_DNA"/>
</dbReference>
<name>A0A3R9NY18_9BACT</name>
<proteinExistence type="predicted"/>
<feature type="chain" id="PRO_5018536941" description="Heme-binding protein" evidence="1">
    <location>
        <begin position="37"/>
        <end position="182"/>
    </location>
</feature>